<sequence>MSFQLKPGTTFQINDELIESFPWYDFVNVSGFSVNWYEGRSPTVKMTVSSTSQPERSAVIQLEKVTECKLPEMGLRLLQFSHLILENVRSEQWEDVRYRMYDLNFEEPAFRFKSGHVQIQ</sequence>
<accession>A0A517VJV7</accession>
<dbReference type="Proteomes" id="UP000316855">
    <property type="component" value="Chromosome"/>
</dbReference>
<evidence type="ECO:0000313" key="1">
    <source>
        <dbReference type="EMBL" id="QDT93299.1"/>
    </source>
</evidence>
<evidence type="ECO:0000313" key="2">
    <source>
        <dbReference type="Proteomes" id="UP000316855"/>
    </source>
</evidence>
<keyword evidence="2" id="KW-1185">Reference proteome</keyword>
<proteinExistence type="predicted"/>
<dbReference type="RefSeq" id="WP_145231282.1">
    <property type="nucleotide sequence ID" value="NZ_CP036343.1"/>
</dbReference>
<dbReference type="OrthoDB" id="283458at2"/>
<reference evidence="1 2" key="1">
    <citation type="submission" date="2019-02" db="EMBL/GenBank/DDBJ databases">
        <title>Deep-cultivation of Planctomycetes and their phenomic and genomic characterization uncovers novel biology.</title>
        <authorList>
            <person name="Wiegand S."/>
            <person name="Jogler M."/>
            <person name="Boedeker C."/>
            <person name="Pinto D."/>
            <person name="Vollmers J."/>
            <person name="Rivas-Marin E."/>
            <person name="Kohn T."/>
            <person name="Peeters S.H."/>
            <person name="Heuer A."/>
            <person name="Rast P."/>
            <person name="Oberbeckmann S."/>
            <person name="Bunk B."/>
            <person name="Jeske O."/>
            <person name="Meyerdierks A."/>
            <person name="Storesund J.E."/>
            <person name="Kallscheuer N."/>
            <person name="Luecker S."/>
            <person name="Lage O.M."/>
            <person name="Pohl T."/>
            <person name="Merkel B.J."/>
            <person name="Hornburger P."/>
            <person name="Mueller R.-W."/>
            <person name="Bruemmer F."/>
            <person name="Labrenz M."/>
            <person name="Spormann A.M."/>
            <person name="Op den Camp H."/>
            <person name="Overmann J."/>
            <person name="Amann R."/>
            <person name="Jetten M.S.M."/>
            <person name="Mascher T."/>
            <person name="Medema M.H."/>
            <person name="Devos D.P."/>
            <person name="Kaster A.-K."/>
            <person name="Ovreas L."/>
            <person name="Rohde M."/>
            <person name="Galperin M.Y."/>
            <person name="Jogler C."/>
        </authorList>
    </citation>
    <scope>NUCLEOTIDE SEQUENCE [LARGE SCALE GENOMIC DNA]</scope>
    <source>
        <strain evidence="1 2">Pan161</strain>
    </source>
</reference>
<protein>
    <submittedName>
        <fullName evidence="1">Uncharacterized protein</fullName>
    </submittedName>
</protein>
<organism evidence="1 2">
    <name type="scientific">Gimesia algae</name>
    <dbReference type="NCBI Taxonomy" id="2527971"/>
    <lineage>
        <taxon>Bacteria</taxon>
        <taxon>Pseudomonadati</taxon>
        <taxon>Planctomycetota</taxon>
        <taxon>Planctomycetia</taxon>
        <taxon>Planctomycetales</taxon>
        <taxon>Planctomycetaceae</taxon>
        <taxon>Gimesia</taxon>
    </lineage>
</organism>
<gene>
    <name evidence="1" type="ORF">Pan161_49780</name>
</gene>
<dbReference type="KEGG" id="gax:Pan161_49780"/>
<name>A0A517VJV7_9PLAN</name>
<dbReference type="AlphaFoldDB" id="A0A517VJV7"/>
<dbReference type="EMBL" id="CP036343">
    <property type="protein sequence ID" value="QDT93299.1"/>
    <property type="molecule type" value="Genomic_DNA"/>
</dbReference>